<evidence type="ECO:0000256" key="1">
    <source>
        <dbReference type="SAM" id="MobiDB-lite"/>
    </source>
</evidence>
<proteinExistence type="predicted"/>
<evidence type="ECO:0000313" key="6">
    <source>
        <dbReference type="RefSeq" id="XP_031386379.1"/>
    </source>
</evidence>
<keyword evidence="5" id="KW-1185">Reference proteome</keyword>
<sequence length="213" mass="23252">MAEPKEAMNEWEHVESPINHHDPLPPAAQLAPAAPVIIRDNYLRVSDASAVFPPAAHYGLDFNDPPSNLIPPHPSSPLSSDSSSSNTVLSGNWRSSESAAALVSPGDGTGRYSGVWGILLRAWGRVGFGVSVWKLVSAAGFVGVLAAAAIVYVKMVARRRRLQRSVAIRDENKNRLILLIKEKDRRIDQLLLQIAQMNEARLARRQVPVVRVS</sequence>
<dbReference type="RefSeq" id="XP_031386379.1">
    <property type="nucleotide sequence ID" value="XM_031530519.1"/>
</dbReference>
<gene>
    <name evidence="6" type="primary">LOC116199928</name>
    <name evidence="3" type="ORF">CDL15_Pgr024261</name>
</gene>
<feature type="region of interest" description="Disordered" evidence="1">
    <location>
        <begin position="69"/>
        <end position="91"/>
    </location>
</feature>
<accession>A0A218XX07</accession>
<feature type="transmembrane region" description="Helical" evidence="2">
    <location>
        <begin position="132"/>
        <end position="153"/>
    </location>
</feature>
<keyword evidence="2" id="KW-1133">Transmembrane helix</keyword>
<evidence type="ECO:0000313" key="5">
    <source>
        <dbReference type="Proteomes" id="UP000515151"/>
    </source>
</evidence>
<dbReference type="EMBL" id="MTKT01000666">
    <property type="protein sequence ID" value="OWM89513.1"/>
    <property type="molecule type" value="Genomic_DNA"/>
</dbReference>
<dbReference type="Proteomes" id="UP000197138">
    <property type="component" value="Unassembled WGS sequence"/>
</dbReference>
<dbReference type="GeneID" id="116199928"/>
<feature type="compositionally biased region" description="Low complexity" evidence="1">
    <location>
        <begin position="76"/>
        <end position="85"/>
    </location>
</feature>
<organism evidence="3 4">
    <name type="scientific">Punica granatum</name>
    <name type="common">Pomegranate</name>
    <dbReference type="NCBI Taxonomy" id="22663"/>
    <lineage>
        <taxon>Eukaryota</taxon>
        <taxon>Viridiplantae</taxon>
        <taxon>Streptophyta</taxon>
        <taxon>Embryophyta</taxon>
        <taxon>Tracheophyta</taxon>
        <taxon>Spermatophyta</taxon>
        <taxon>Magnoliopsida</taxon>
        <taxon>eudicotyledons</taxon>
        <taxon>Gunneridae</taxon>
        <taxon>Pentapetalae</taxon>
        <taxon>rosids</taxon>
        <taxon>malvids</taxon>
        <taxon>Myrtales</taxon>
        <taxon>Lythraceae</taxon>
        <taxon>Punica</taxon>
    </lineage>
</organism>
<dbReference type="AlphaFoldDB" id="A0A218XX07"/>
<dbReference type="PANTHER" id="PTHR37206:SF4">
    <property type="entry name" value="TRANSMEMBRANE PROTEIN"/>
    <property type="match status" value="1"/>
</dbReference>
<evidence type="ECO:0000313" key="3">
    <source>
        <dbReference type="EMBL" id="OWM89513.1"/>
    </source>
</evidence>
<keyword evidence="2" id="KW-0812">Transmembrane</keyword>
<reference evidence="6" key="4">
    <citation type="submission" date="2025-04" db="UniProtKB">
        <authorList>
            <consortium name="RefSeq"/>
        </authorList>
    </citation>
    <scope>IDENTIFICATION</scope>
    <source>
        <tissue evidence="6">Leaf</tissue>
    </source>
</reference>
<dbReference type="PANTHER" id="PTHR37206">
    <property type="entry name" value="TRANSMEMBRANE PROTEIN"/>
    <property type="match status" value="1"/>
</dbReference>
<evidence type="ECO:0000313" key="4">
    <source>
        <dbReference type="Proteomes" id="UP000197138"/>
    </source>
</evidence>
<reference evidence="4" key="1">
    <citation type="journal article" date="2017" name="Plant J.">
        <title>The pomegranate (Punica granatum L.) genome and the genomics of punicalagin biosynthesis.</title>
        <authorList>
            <person name="Qin G."/>
            <person name="Xu C."/>
            <person name="Ming R."/>
            <person name="Tang H."/>
            <person name="Guyot R."/>
            <person name="Kramer E.M."/>
            <person name="Hu Y."/>
            <person name="Yi X."/>
            <person name="Qi Y."/>
            <person name="Xu X."/>
            <person name="Gao Z."/>
            <person name="Pan H."/>
            <person name="Jian J."/>
            <person name="Tian Y."/>
            <person name="Yue Z."/>
            <person name="Xu Y."/>
        </authorList>
    </citation>
    <scope>NUCLEOTIDE SEQUENCE [LARGE SCALE GENOMIC DNA]</scope>
    <source>
        <strain evidence="4">cv. Dabenzi</strain>
    </source>
</reference>
<name>A0A218XX07_PUNGR</name>
<keyword evidence="2" id="KW-0472">Membrane</keyword>
<protein>
    <submittedName>
        <fullName evidence="6">Uncharacterized protein LOC116199928</fullName>
    </submittedName>
</protein>
<dbReference type="Proteomes" id="UP000515151">
    <property type="component" value="Chromosome 3"/>
</dbReference>
<reference evidence="3" key="2">
    <citation type="submission" date="2017-06" db="EMBL/GenBank/DDBJ databases">
        <title>The pomegranate genome and the genomics of punicalagin biosynthesis.</title>
        <authorList>
            <person name="Xu C."/>
        </authorList>
    </citation>
    <scope>NUCLEOTIDE SEQUENCE [LARGE SCALE GENOMIC DNA]</scope>
    <source>
        <tissue evidence="3">Fresh leaf</tissue>
    </source>
</reference>
<evidence type="ECO:0000256" key="2">
    <source>
        <dbReference type="SAM" id="Phobius"/>
    </source>
</evidence>
<reference evidence="5" key="3">
    <citation type="journal article" date="2020" name="Plant Biotechnol. J.">
        <title>The pomegranate (Punica granatum L.) draft genome dissects genetic divergence between soft- and hard-seeded cultivars.</title>
        <authorList>
            <person name="Luo X."/>
            <person name="Li H."/>
            <person name="Wu Z."/>
            <person name="Yao W."/>
            <person name="Zhao P."/>
            <person name="Cao D."/>
            <person name="Yu H."/>
            <person name="Li K."/>
            <person name="Poudel K."/>
            <person name="Zhao D."/>
            <person name="Zhang F."/>
            <person name="Xia X."/>
            <person name="Chen L."/>
            <person name="Wang Q."/>
            <person name="Jing D."/>
            <person name="Cao S."/>
        </authorList>
    </citation>
    <scope>NUCLEOTIDE SEQUENCE [LARGE SCALE GENOMIC DNA]</scope>
</reference>
<dbReference type="OrthoDB" id="734536at2759"/>